<dbReference type="STRING" id="93218.XM39_06700"/>
<proteinExistence type="predicted"/>
<dbReference type="EMBL" id="RWHX01000003">
    <property type="protein sequence ID" value="RSK85728.1"/>
    <property type="molecule type" value="Genomic_DNA"/>
</dbReference>
<dbReference type="EMBL" id="CABPSX010000008">
    <property type="protein sequence ID" value="VVG72847.1"/>
    <property type="molecule type" value="Genomic_DNA"/>
</dbReference>
<sequence length="216" mass="21431">MKKIIACAVAAALVGASGASYAQLGGLTSLVGGGSKSDSSVDLSGQQAALVKNYVAANVDVLNANAKMGEALGLKTQAEQAAAVVAQLTSGSTQDKDSASKAVNAVDDTSGAIAAKLKEKPVLDDASKKTFAQGLGHLALGMVHYAGMRNDVTAMGTNMKSASPMALTSLGGAAYVVSNFPGSVTEAGKALKNAIDFARSNGIDVPSDATKALAAL</sequence>
<keyword evidence="1" id="KW-0732">Signal</keyword>
<evidence type="ECO:0000313" key="2">
    <source>
        <dbReference type="EMBL" id="RSK85728.1"/>
    </source>
</evidence>
<dbReference type="OrthoDB" id="9133232at2"/>
<keyword evidence="4" id="KW-1185">Reference proteome</keyword>
<reference evidence="2 4" key="1">
    <citation type="submission" date="2018-12" db="EMBL/GenBank/DDBJ databases">
        <title>Whole genome sequence of a Pandoraea apista isolate from a patient with cystic fibrosis.</title>
        <authorList>
            <person name="Kenna D.T."/>
            <person name="Turton J.F."/>
        </authorList>
    </citation>
    <scope>NUCLEOTIDE SEQUENCE [LARGE SCALE GENOMIC DNA]</scope>
    <source>
        <strain evidence="2 4">Pa13324</strain>
    </source>
</reference>
<gene>
    <name evidence="2" type="ORF">EJE83_03155</name>
    <name evidence="3" type="ORF">PAP18089_03848</name>
</gene>
<feature type="signal peptide" evidence="1">
    <location>
        <begin position="1"/>
        <end position="22"/>
    </location>
</feature>
<organism evidence="3 5">
    <name type="scientific">Pandoraea apista</name>
    <dbReference type="NCBI Taxonomy" id="93218"/>
    <lineage>
        <taxon>Bacteria</taxon>
        <taxon>Pseudomonadati</taxon>
        <taxon>Pseudomonadota</taxon>
        <taxon>Betaproteobacteria</taxon>
        <taxon>Burkholderiales</taxon>
        <taxon>Burkholderiaceae</taxon>
        <taxon>Pandoraea</taxon>
    </lineage>
</organism>
<evidence type="ECO:0000313" key="4">
    <source>
        <dbReference type="Proteomes" id="UP000270216"/>
    </source>
</evidence>
<evidence type="ECO:0000313" key="3">
    <source>
        <dbReference type="EMBL" id="VVG72847.1"/>
    </source>
</evidence>
<reference evidence="3 5" key="2">
    <citation type="submission" date="2019-08" db="EMBL/GenBank/DDBJ databases">
        <authorList>
            <person name="Peeters C."/>
        </authorList>
    </citation>
    <scope>NUCLEOTIDE SEQUENCE [LARGE SCALE GENOMIC DNA]</scope>
    <source>
        <strain evidence="3 5">LMG 18089</strain>
    </source>
</reference>
<dbReference type="AlphaFoldDB" id="A0A0G4JCT8"/>
<dbReference type="GeneID" id="47012687"/>
<feature type="chain" id="PRO_5015039319" evidence="1">
    <location>
        <begin position="23"/>
        <end position="216"/>
    </location>
</feature>
<dbReference type="Proteomes" id="UP000364291">
    <property type="component" value="Unassembled WGS sequence"/>
</dbReference>
<evidence type="ECO:0000313" key="5">
    <source>
        <dbReference type="Proteomes" id="UP000364291"/>
    </source>
</evidence>
<dbReference type="Proteomes" id="UP000270216">
    <property type="component" value="Unassembled WGS sequence"/>
</dbReference>
<evidence type="ECO:0000256" key="1">
    <source>
        <dbReference type="SAM" id="SignalP"/>
    </source>
</evidence>
<name>A0A0G4JCT8_9BURK</name>
<dbReference type="RefSeq" id="WP_082117680.1">
    <property type="nucleotide sequence ID" value="NZ_CABPSX010000008.1"/>
</dbReference>
<accession>A0A0G4JCT8</accession>
<protein>
    <submittedName>
        <fullName evidence="3">Uncharacterized protein</fullName>
    </submittedName>
</protein>